<keyword evidence="8 14" id="KW-0560">Oxidoreductase</keyword>
<evidence type="ECO:0000256" key="7">
    <source>
        <dbReference type="ARBA" id="ARBA00022741"/>
    </source>
</evidence>
<dbReference type="InterPro" id="IPR013346">
    <property type="entry name" value="NrdE_NrdA_C"/>
</dbReference>
<dbReference type="Proteomes" id="UP000176299">
    <property type="component" value="Unassembled WGS sequence"/>
</dbReference>
<comment type="caution">
    <text evidence="19">The sequence shown here is derived from an EMBL/GenBank/DDBJ whole genome shotgun (WGS) entry which is preliminary data.</text>
</comment>
<dbReference type="GO" id="GO:0005524">
    <property type="term" value="F:ATP binding"/>
    <property type="evidence" value="ECO:0007669"/>
    <property type="project" value="InterPro"/>
</dbReference>
<feature type="compositionally biased region" description="Basic and acidic residues" evidence="15">
    <location>
        <begin position="767"/>
        <end position="778"/>
    </location>
</feature>
<evidence type="ECO:0000256" key="5">
    <source>
        <dbReference type="ARBA" id="ARBA00022628"/>
    </source>
</evidence>
<evidence type="ECO:0000256" key="9">
    <source>
        <dbReference type="ARBA" id="ARBA00023116"/>
    </source>
</evidence>
<dbReference type="STRING" id="1802591.A2113_02335"/>
<gene>
    <name evidence="19" type="ORF">A2113_02335</name>
</gene>
<dbReference type="GO" id="GO:0071897">
    <property type="term" value="P:DNA biosynthetic process"/>
    <property type="evidence" value="ECO:0007669"/>
    <property type="project" value="UniProtKB-KW"/>
</dbReference>
<dbReference type="EMBL" id="MHCN01000001">
    <property type="protein sequence ID" value="OGY22714.1"/>
    <property type="molecule type" value="Genomic_DNA"/>
</dbReference>
<dbReference type="InterPro" id="IPR050862">
    <property type="entry name" value="RdRp_reductase_class-2"/>
</dbReference>
<dbReference type="EC" id="1.17.4.1" evidence="3 14"/>
<evidence type="ECO:0000259" key="18">
    <source>
        <dbReference type="Pfam" id="PF12637"/>
    </source>
</evidence>
<dbReference type="SUPFAM" id="SSF48168">
    <property type="entry name" value="R1 subunit of ribonucleotide reductase, N-terminal domain"/>
    <property type="match status" value="1"/>
</dbReference>
<dbReference type="InterPro" id="IPR000788">
    <property type="entry name" value="RNR_lg_C"/>
</dbReference>
<dbReference type="GO" id="GO:0009263">
    <property type="term" value="P:deoxyribonucleotide biosynthetic process"/>
    <property type="evidence" value="ECO:0007669"/>
    <property type="project" value="UniProtKB-KW"/>
</dbReference>
<evidence type="ECO:0000313" key="20">
    <source>
        <dbReference type="Proteomes" id="UP000176299"/>
    </source>
</evidence>
<evidence type="ECO:0000256" key="6">
    <source>
        <dbReference type="ARBA" id="ARBA00022634"/>
    </source>
</evidence>
<dbReference type="InterPro" id="IPR013509">
    <property type="entry name" value="RNR_lsu_N"/>
</dbReference>
<dbReference type="InterPro" id="IPR013344">
    <property type="entry name" value="RNR_NrdJ/NrdZ"/>
</dbReference>
<dbReference type="Pfam" id="PF12637">
    <property type="entry name" value="TSCPD"/>
    <property type="match status" value="1"/>
</dbReference>
<evidence type="ECO:0000256" key="8">
    <source>
        <dbReference type="ARBA" id="ARBA00023002"/>
    </source>
</evidence>
<sequence>MQQKVFLDRYALKDAEGKVIEEYPEQMWRRVAAGVAQVEKSRSKQYEWAVKFYDSLKDFKFIPGGRVLSGAGTPFEVTFYNCFVIPSPHDSRNGIIDNLKIMVDIFSRSGGAGVNLSSLRPRGARVKKVNGTSSGPVNWAALYSTATHDVIQQGGTRRGALMLMLHDWHPDLIEFVEVKKDLSRINGANLSVCVSDAFMEAVRGDKDWQLVFPDIDDPDYDRVWKGDLEAWKDLGKKVKTYQTIKARQIWDKISGAAWASAEPGIHFIDRSNKRSNTWYFEKIICTNPCGEQPLGEWAVCNLGSMNLTAFVKGELGEGEFDYDVLAEHVKVAIRFMDDVVDATGYYFEENKTSQLRIRRTGLGTMGLGDALILLGINYGSEEALATIEKIYRTISAAAYEASADLAVEKGPFSAFDKAKYLQGWFIKKLPDKIKEKIAKGGIRNAVLLTQAPTGATSLLAGVSSGIEPVYDFALVRRDRIGEHVMYHPLYQKWQEEHPGQPHPDYFISANDLTPEEHIRMQAAIQAHTDSSISKTVNAPNNHTVEDVKKLYTIAYELGCKGVTYMRDGSREGVLSHLDRDKEAAAAEDAEGTEAQKKIAETTVVANGETPVGGVNIPVRLRKRPDYLQGVTRRIATPVGHAFVTINADEQGNPFEVFINVGKAGSDITADAEALGRLVSLALRIPSEYSPKEVARQVVNQLTGIGGASQRGFGNGRVYSLADAVSKALSEYLASQGVRPIEDLNGNGNGDGKATVEAPKGGSSQEPPKPEIKEPKDPKQPLIITAEDVRRDICPKCGVASFVYEEGCKKCYSCGHSEC</sequence>
<dbReference type="UniPathway" id="UPA00326"/>
<dbReference type="AlphaFoldDB" id="A0A1G1W543"/>
<dbReference type="CDD" id="cd02888">
    <property type="entry name" value="RNR_II_dimer"/>
    <property type="match status" value="1"/>
</dbReference>
<organism evidence="19 20">
    <name type="scientific">Candidatus Woykebacteria bacterium GWA1_44_8</name>
    <dbReference type="NCBI Taxonomy" id="1802591"/>
    <lineage>
        <taxon>Bacteria</taxon>
        <taxon>Candidatus Woykeibacteriota</taxon>
    </lineage>
</organism>
<evidence type="ECO:0000259" key="17">
    <source>
        <dbReference type="Pfam" id="PF02867"/>
    </source>
</evidence>
<evidence type="ECO:0000256" key="1">
    <source>
        <dbReference type="ARBA" id="ARBA00001922"/>
    </source>
</evidence>
<evidence type="ECO:0000256" key="3">
    <source>
        <dbReference type="ARBA" id="ARBA00012274"/>
    </source>
</evidence>
<dbReference type="Pfam" id="PF02867">
    <property type="entry name" value="Ribonuc_red_lgC"/>
    <property type="match status" value="1"/>
</dbReference>
<dbReference type="GO" id="GO:0031419">
    <property type="term" value="F:cobalamin binding"/>
    <property type="evidence" value="ECO:0007669"/>
    <property type="project" value="UniProtKB-KW"/>
</dbReference>
<dbReference type="Pfam" id="PF00317">
    <property type="entry name" value="Ribonuc_red_lgN"/>
    <property type="match status" value="1"/>
</dbReference>
<evidence type="ECO:0000256" key="14">
    <source>
        <dbReference type="RuleBase" id="RU364064"/>
    </source>
</evidence>
<evidence type="ECO:0000313" key="19">
    <source>
        <dbReference type="EMBL" id="OGY22714.1"/>
    </source>
</evidence>
<evidence type="ECO:0000256" key="11">
    <source>
        <dbReference type="ARBA" id="ARBA00023285"/>
    </source>
</evidence>
<reference evidence="19 20" key="1">
    <citation type="journal article" date="2016" name="Nat. Commun.">
        <title>Thousands of microbial genomes shed light on interconnected biogeochemical processes in an aquifer system.</title>
        <authorList>
            <person name="Anantharaman K."/>
            <person name="Brown C.T."/>
            <person name="Hug L.A."/>
            <person name="Sharon I."/>
            <person name="Castelle C.J."/>
            <person name="Probst A.J."/>
            <person name="Thomas B.C."/>
            <person name="Singh A."/>
            <person name="Wilkins M.J."/>
            <person name="Karaoz U."/>
            <person name="Brodie E.L."/>
            <person name="Williams K.H."/>
            <person name="Hubbard S.S."/>
            <person name="Banfield J.F."/>
        </authorList>
    </citation>
    <scope>NUCLEOTIDE SEQUENCE [LARGE SCALE GENOMIC DNA]</scope>
</reference>
<comment type="cofactor">
    <cofactor evidence="1 14">
        <name>adenosylcob(III)alamin</name>
        <dbReference type="ChEBI" id="CHEBI:18408"/>
    </cofactor>
</comment>
<feature type="domain" description="TSCPD" evidence="18">
    <location>
        <begin position="623"/>
        <end position="732"/>
    </location>
</feature>
<accession>A0A1G1W543</accession>
<feature type="region of interest" description="Disordered" evidence="15">
    <location>
        <begin position="739"/>
        <end position="784"/>
    </location>
</feature>
<evidence type="ECO:0000256" key="13">
    <source>
        <dbReference type="ARBA" id="ARBA00047754"/>
    </source>
</evidence>
<comment type="function">
    <text evidence="12 14">Catalyzes the reduction of ribonucleotides to deoxyribonucleotides. May function to provide a pool of deoxyribonucleotide precursors for DNA repair during oxygen limitation and/or for immediate growth after restoration of oxygen.</text>
</comment>
<evidence type="ECO:0000256" key="2">
    <source>
        <dbReference type="ARBA" id="ARBA00007405"/>
    </source>
</evidence>
<feature type="domain" description="Ribonucleotide reductase large subunit N-terminal" evidence="16">
    <location>
        <begin position="3"/>
        <end position="74"/>
    </location>
</feature>
<evidence type="ECO:0000256" key="10">
    <source>
        <dbReference type="ARBA" id="ARBA00023157"/>
    </source>
</evidence>
<dbReference type="InterPro" id="IPR008926">
    <property type="entry name" value="RNR_R1-su_N"/>
</dbReference>
<keyword evidence="5 14" id="KW-0846">Cobalamin</keyword>
<dbReference type="SUPFAM" id="SSF51998">
    <property type="entry name" value="PFL-like glycyl radical enzymes"/>
    <property type="match status" value="1"/>
</dbReference>
<dbReference type="NCBIfam" id="TIGR02504">
    <property type="entry name" value="NrdJ_Z"/>
    <property type="match status" value="1"/>
</dbReference>
<dbReference type="Gene3D" id="3.20.70.20">
    <property type="match status" value="1"/>
</dbReference>
<comment type="catalytic activity">
    <reaction evidence="13 14">
        <text>a 2'-deoxyribonucleoside 5'-diphosphate + [thioredoxin]-disulfide + H2O = a ribonucleoside 5'-diphosphate + [thioredoxin]-dithiol</text>
        <dbReference type="Rhea" id="RHEA:23252"/>
        <dbReference type="Rhea" id="RHEA-COMP:10698"/>
        <dbReference type="Rhea" id="RHEA-COMP:10700"/>
        <dbReference type="ChEBI" id="CHEBI:15377"/>
        <dbReference type="ChEBI" id="CHEBI:29950"/>
        <dbReference type="ChEBI" id="CHEBI:50058"/>
        <dbReference type="ChEBI" id="CHEBI:57930"/>
        <dbReference type="ChEBI" id="CHEBI:73316"/>
        <dbReference type="EC" id="1.17.4.1"/>
    </reaction>
</comment>
<dbReference type="NCBIfam" id="TIGR02506">
    <property type="entry name" value="NrdE_NrdA"/>
    <property type="match status" value="1"/>
</dbReference>
<keyword evidence="6 14" id="KW-0237">DNA synthesis</keyword>
<evidence type="ECO:0000256" key="4">
    <source>
        <dbReference type="ARBA" id="ARBA00014409"/>
    </source>
</evidence>
<proteinExistence type="inferred from homology"/>
<keyword evidence="10" id="KW-1015">Disulfide bond</keyword>
<protein>
    <recommendedName>
        <fullName evidence="4 14">Vitamin B12-dependent ribonucleotide reductase</fullName>
        <ecNumber evidence="3 14">1.17.4.1</ecNumber>
    </recommendedName>
</protein>
<dbReference type="PANTHER" id="PTHR43371:SF1">
    <property type="entry name" value="RIBONUCLEOSIDE-DIPHOSPHATE REDUCTASE"/>
    <property type="match status" value="1"/>
</dbReference>
<dbReference type="GO" id="GO:0004748">
    <property type="term" value="F:ribonucleoside-diphosphate reductase activity, thioredoxin disulfide as acceptor"/>
    <property type="evidence" value="ECO:0007669"/>
    <property type="project" value="UniProtKB-EC"/>
</dbReference>
<feature type="domain" description="Ribonucleotide reductase large subunit C-terminal" evidence="17">
    <location>
        <begin position="81"/>
        <end position="565"/>
    </location>
</feature>
<comment type="similarity">
    <text evidence="2 14">Belongs to the ribonucleoside diphosphate reductase class-2 family.</text>
</comment>
<keyword evidence="11 14" id="KW-0170">Cobalt</keyword>
<dbReference type="InterPro" id="IPR024434">
    <property type="entry name" value="TSCPD_dom"/>
</dbReference>
<keyword evidence="9" id="KW-0215">Deoxyribonucleotide synthesis</keyword>
<evidence type="ECO:0000256" key="12">
    <source>
        <dbReference type="ARBA" id="ARBA00025437"/>
    </source>
</evidence>
<evidence type="ECO:0000259" key="16">
    <source>
        <dbReference type="Pfam" id="PF00317"/>
    </source>
</evidence>
<dbReference type="PRINTS" id="PR01183">
    <property type="entry name" value="RIBORDTASEM1"/>
</dbReference>
<dbReference type="PANTHER" id="PTHR43371">
    <property type="entry name" value="VITAMIN B12-DEPENDENT RIBONUCLEOTIDE REDUCTASE"/>
    <property type="match status" value="1"/>
</dbReference>
<evidence type="ECO:0000256" key="15">
    <source>
        <dbReference type="SAM" id="MobiDB-lite"/>
    </source>
</evidence>
<name>A0A1G1W543_9BACT</name>
<keyword evidence="7 14" id="KW-0547">Nucleotide-binding</keyword>